<keyword evidence="1" id="KW-0880">Kelch repeat</keyword>
<dbReference type="InterPro" id="IPR017096">
    <property type="entry name" value="BTB-kelch_protein"/>
</dbReference>
<dbReference type="Pfam" id="PF07707">
    <property type="entry name" value="BACK"/>
    <property type="match status" value="1"/>
</dbReference>
<evidence type="ECO:0000313" key="5">
    <source>
        <dbReference type="Proteomes" id="UP001160148"/>
    </source>
</evidence>
<sequence>MDTLQTSSCENNLKQVLKSKDCKPTHFRSDSHSARILESLQSLLKNEVLCDIRLEADDAYIKQHFLEVVKGEDFLFLSSKDLIWLISSNDLAVPFEEKVFECVIKWVKHDLDCRKDCLPKLMEHVRLPLLKPDTLFNISEEPLLKNSPKCKDFVYDALQFNLQKSVQHFAIPKTIRCKPRQFGGPQKVILMFSLRSDTSPNCYTEWYDPAMKRRRNAPGLNECRKFAGLCVIRDQFVFAVGGVNELSSKSVRMLDVSLQSPSWVPMVDMLVSRIRQGVGVLDNCIYAVGGGDEYNALNSVEFARIATPTPSPLPRAKPVKRRDMSVKEMDTIQASYGENNLKQVMISNDCKPTNFRNNYHSVRLLEDLQSQRKKEVLCDVRFETDDGKDQIIEALRFNLQKSVQHLAISKTVMCKPRQFNSSQKIILMFNRSETSPMCYTEWYDPATKLRENAPGLNDCRQFAGLGVIRDQLVFAVGGVNQSSSVSVSMLDVSSQSPSWLPMVDMLIGRRRLGVGVLDNCLYAIGGYDGTKALSSVEVFDVNIQKWRMVSNMWIKRSDFGVGVLNNRLYAVGGGNKVVLKSVEYYDPSLNKWTLVSEMSEDRQGVSVVVLNGLMYAIGGYNGIEDLKSVEVYRPSDGVWYSIADMHLSRYCPGVVALNGLLYVMGGNPDDSAFRNYSKLNIGQRVKRKYLYFKL</sequence>
<protein>
    <recommendedName>
        <fullName evidence="3">BACK domain-containing protein</fullName>
    </recommendedName>
</protein>
<proteinExistence type="predicted"/>
<evidence type="ECO:0000256" key="1">
    <source>
        <dbReference type="ARBA" id="ARBA00022441"/>
    </source>
</evidence>
<evidence type="ECO:0000259" key="3">
    <source>
        <dbReference type="SMART" id="SM00875"/>
    </source>
</evidence>
<dbReference type="PANTHER" id="PTHR45632">
    <property type="entry name" value="LD33804P"/>
    <property type="match status" value="1"/>
</dbReference>
<keyword evidence="5" id="KW-1185">Reference proteome</keyword>
<accession>A0AAV0Y1H1</accession>
<evidence type="ECO:0000313" key="4">
    <source>
        <dbReference type="EMBL" id="CAI6373326.1"/>
    </source>
</evidence>
<dbReference type="InterPro" id="IPR011705">
    <property type="entry name" value="BACK"/>
</dbReference>
<feature type="domain" description="BACK" evidence="3">
    <location>
        <begin position="49"/>
        <end position="139"/>
    </location>
</feature>
<organism evidence="4 5">
    <name type="scientific">Macrosiphum euphorbiae</name>
    <name type="common">potato aphid</name>
    <dbReference type="NCBI Taxonomy" id="13131"/>
    <lineage>
        <taxon>Eukaryota</taxon>
        <taxon>Metazoa</taxon>
        <taxon>Ecdysozoa</taxon>
        <taxon>Arthropoda</taxon>
        <taxon>Hexapoda</taxon>
        <taxon>Insecta</taxon>
        <taxon>Pterygota</taxon>
        <taxon>Neoptera</taxon>
        <taxon>Paraneoptera</taxon>
        <taxon>Hemiptera</taxon>
        <taxon>Sternorrhyncha</taxon>
        <taxon>Aphidomorpha</taxon>
        <taxon>Aphidoidea</taxon>
        <taxon>Aphididae</taxon>
        <taxon>Macrosiphini</taxon>
        <taxon>Macrosiphum</taxon>
    </lineage>
</organism>
<dbReference type="Gene3D" id="2.120.10.80">
    <property type="entry name" value="Kelch-type beta propeller"/>
    <property type="match status" value="2"/>
</dbReference>
<dbReference type="AlphaFoldDB" id="A0AAV0Y1H1"/>
<dbReference type="PIRSF" id="PIRSF037037">
    <property type="entry name" value="Kelch-like_protein_gigaxonin"/>
    <property type="match status" value="1"/>
</dbReference>
<gene>
    <name evidence="4" type="ORF">MEUPH1_LOCUS27093</name>
</gene>
<reference evidence="4 5" key="1">
    <citation type="submission" date="2023-01" db="EMBL/GenBank/DDBJ databases">
        <authorList>
            <person name="Whitehead M."/>
        </authorList>
    </citation>
    <scope>NUCLEOTIDE SEQUENCE [LARGE SCALE GENOMIC DNA]</scope>
</reference>
<name>A0AAV0Y1H1_9HEMI</name>
<dbReference type="InterPro" id="IPR015915">
    <property type="entry name" value="Kelch-typ_b-propeller"/>
</dbReference>
<evidence type="ECO:0000256" key="2">
    <source>
        <dbReference type="ARBA" id="ARBA00022737"/>
    </source>
</evidence>
<dbReference type="FunFam" id="1.25.40.420:FF:000001">
    <property type="entry name" value="Kelch-like family member 12"/>
    <property type="match status" value="1"/>
</dbReference>
<dbReference type="SMART" id="SM00875">
    <property type="entry name" value="BACK"/>
    <property type="match status" value="1"/>
</dbReference>
<dbReference type="EMBL" id="CARXXK010001090">
    <property type="protein sequence ID" value="CAI6373326.1"/>
    <property type="molecule type" value="Genomic_DNA"/>
</dbReference>
<dbReference type="InterPro" id="IPR006652">
    <property type="entry name" value="Kelch_1"/>
</dbReference>
<dbReference type="Pfam" id="PF01344">
    <property type="entry name" value="Kelch_1"/>
    <property type="match status" value="4"/>
</dbReference>
<keyword evidence="2" id="KW-0677">Repeat</keyword>
<dbReference type="Proteomes" id="UP001160148">
    <property type="component" value="Unassembled WGS sequence"/>
</dbReference>
<dbReference type="Gene3D" id="1.25.40.420">
    <property type="match status" value="1"/>
</dbReference>
<dbReference type="SUPFAM" id="SSF117281">
    <property type="entry name" value="Kelch motif"/>
    <property type="match status" value="2"/>
</dbReference>
<dbReference type="SMART" id="SM00612">
    <property type="entry name" value="Kelch"/>
    <property type="match status" value="8"/>
</dbReference>
<comment type="caution">
    <text evidence="4">The sequence shown here is derived from an EMBL/GenBank/DDBJ whole genome shotgun (WGS) entry which is preliminary data.</text>
</comment>
<dbReference type="PANTHER" id="PTHR45632:SF26">
    <property type="entry name" value="BTB DOMAIN-CONTAINING PROTEIN"/>
    <property type="match status" value="1"/>
</dbReference>